<name>A0A7C3WYP2_9BACT</name>
<proteinExistence type="predicted"/>
<protein>
    <submittedName>
        <fullName evidence="3">NERD domain-containing protein</fullName>
    </submittedName>
</protein>
<dbReference type="InterPro" id="IPR011528">
    <property type="entry name" value="NERD"/>
</dbReference>
<feature type="transmembrane region" description="Helical" evidence="1">
    <location>
        <begin position="21"/>
        <end position="43"/>
    </location>
</feature>
<dbReference type="Pfam" id="PF08378">
    <property type="entry name" value="NERD"/>
    <property type="match status" value="1"/>
</dbReference>
<evidence type="ECO:0000259" key="2">
    <source>
        <dbReference type="PROSITE" id="PS50965"/>
    </source>
</evidence>
<feature type="domain" description="NERD" evidence="2">
    <location>
        <begin position="80"/>
        <end position="195"/>
    </location>
</feature>
<dbReference type="AlphaFoldDB" id="A0A7C3WYP2"/>
<keyword evidence="1" id="KW-1133">Transmembrane helix</keyword>
<keyword evidence="1" id="KW-0472">Membrane</keyword>
<evidence type="ECO:0000313" key="3">
    <source>
        <dbReference type="EMBL" id="HGB31734.1"/>
    </source>
</evidence>
<gene>
    <name evidence="3" type="ORF">ENV35_07670</name>
</gene>
<comment type="caution">
    <text evidence="3">The sequence shown here is derived from an EMBL/GenBank/DDBJ whole genome shotgun (WGS) entry which is preliminary data.</text>
</comment>
<reference evidence="3" key="1">
    <citation type="journal article" date="2020" name="mSystems">
        <title>Genome- and Community-Level Interaction Insights into Carbon Utilization and Element Cycling Functions of Hydrothermarchaeota in Hydrothermal Sediment.</title>
        <authorList>
            <person name="Zhou Z."/>
            <person name="Liu Y."/>
            <person name="Xu W."/>
            <person name="Pan J."/>
            <person name="Luo Z.H."/>
            <person name="Li M."/>
        </authorList>
    </citation>
    <scope>NUCLEOTIDE SEQUENCE [LARGE SCALE GENOMIC DNA]</scope>
    <source>
        <strain evidence="3">SpSt-751</strain>
    </source>
</reference>
<sequence>MQVIKYQESYSSQMIQEIMPKIFIILGLIILIFVLGFILPFKISVLKPYWWIMMLLAASIIPPLMNVAQLLQEDLEFFKYGKEGENKVLQILEESLDDNFTYITNYVIPNTRIGDIDGLLIGPKGIVILEIKNYAGIFRISGEDMYRKLKGDVFKLYKKNPFEQIKKQKEYLDKFLHEKGIDIKITPIVVLVYGKINAITVPTKVLITEANQLPNYIFELPLIPEWNPELPNKIIQVLGVK</sequence>
<dbReference type="EMBL" id="DTGA01000203">
    <property type="protein sequence ID" value="HGB31734.1"/>
    <property type="molecule type" value="Genomic_DNA"/>
</dbReference>
<keyword evidence="1" id="KW-0812">Transmembrane</keyword>
<accession>A0A7C3WYP2</accession>
<dbReference type="PROSITE" id="PS50965">
    <property type="entry name" value="NERD"/>
    <property type="match status" value="1"/>
</dbReference>
<organism evidence="3">
    <name type="scientific">Dictyoglomus turgidum</name>
    <dbReference type="NCBI Taxonomy" id="513050"/>
    <lineage>
        <taxon>Bacteria</taxon>
        <taxon>Pseudomonadati</taxon>
        <taxon>Dictyoglomota</taxon>
        <taxon>Dictyoglomia</taxon>
        <taxon>Dictyoglomales</taxon>
        <taxon>Dictyoglomaceae</taxon>
        <taxon>Dictyoglomus</taxon>
    </lineage>
</organism>
<evidence type="ECO:0000256" key="1">
    <source>
        <dbReference type="SAM" id="Phobius"/>
    </source>
</evidence>
<feature type="transmembrane region" description="Helical" evidence="1">
    <location>
        <begin position="49"/>
        <end position="71"/>
    </location>
</feature>